<evidence type="ECO:0000259" key="5">
    <source>
        <dbReference type="PROSITE" id="PS51352"/>
    </source>
</evidence>
<keyword evidence="4" id="KW-0676">Redox-active center</keyword>
<dbReference type="Pfam" id="PF08534">
    <property type="entry name" value="Redoxin"/>
    <property type="match status" value="1"/>
</dbReference>
<gene>
    <name evidence="6" type="ORF">EHS11_15075</name>
</gene>
<dbReference type="InterPro" id="IPR013740">
    <property type="entry name" value="Redoxin"/>
</dbReference>
<dbReference type="SUPFAM" id="SSF52833">
    <property type="entry name" value="Thioredoxin-like"/>
    <property type="match status" value="1"/>
</dbReference>
<evidence type="ECO:0000256" key="2">
    <source>
        <dbReference type="ARBA" id="ARBA00022748"/>
    </source>
</evidence>
<protein>
    <submittedName>
        <fullName evidence="6">TlpA family protein disulfide reductase</fullName>
    </submittedName>
</protein>
<dbReference type="InterPro" id="IPR050553">
    <property type="entry name" value="Thioredoxin_ResA/DsbE_sf"/>
</dbReference>
<reference evidence="6" key="1">
    <citation type="journal article" date="2019" name="PLoS Negl. Trop. Dis.">
        <title>Revisiting the worldwide diversity of Leptospira species in the environment.</title>
        <authorList>
            <person name="Vincent A.T."/>
            <person name="Schiettekatte O."/>
            <person name="Bourhy P."/>
            <person name="Veyrier F.J."/>
            <person name="Picardeau M."/>
        </authorList>
    </citation>
    <scope>NUCLEOTIDE SEQUENCE [LARGE SCALE GENOMIC DNA]</scope>
    <source>
        <strain evidence="6">201400974</strain>
    </source>
</reference>
<dbReference type="InterPro" id="IPR013766">
    <property type="entry name" value="Thioredoxin_domain"/>
</dbReference>
<name>A0A4R9LNJ5_9LEPT</name>
<dbReference type="GO" id="GO:0016491">
    <property type="term" value="F:oxidoreductase activity"/>
    <property type="evidence" value="ECO:0007669"/>
    <property type="project" value="InterPro"/>
</dbReference>
<dbReference type="RefSeq" id="WP_135765194.1">
    <property type="nucleotide sequence ID" value="NZ_RQHV01000061.1"/>
</dbReference>
<dbReference type="Gene3D" id="3.40.30.10">
    <property type="entry name" value="Glutaredoxin"/>
    <property type="match status" value="1"/>
</dbReference>
<keyword evidence="2" id="KW-0201">Cytochrome c-type biogenesis</keyword>
<dbReference type="AlphaFoldDB" id="A0A4R9LNJ5"/>
<sequence>MRYFSIPILFPIVFSSLTFCKNAQDPTKSLMDLELSATTEETVNFQNFKGKVVVLDFWATWCEPCTKAVPVVNAWKKSKEGNDFVFYGVNTDSDLSKDVIEKHRKEWKMEYPTVLDGGWKLVENYKVEGMPCLLVFGKDGSLVYRQYGLQAEDLSGLLIRSRLWKDGN</sequence>
<dbReference type="GO" id="GO:0030313">
    <property type="term" value="C:cell envelope"/>
    <property type="evidence" value="ECO:0007669"/>
    <property type="project" value="UniProtKB-SubCell"/>
</dbReference>
<evidence type="ECO:0000256" key="3">
    <source>
        <dbReference type="ARBA" id="ARBA00023157"/>
    </source>
</evidence>
<dbReference type="PANTHER" id="PTHR42852:SF6">
    <property type="entry name" value="THIOL:DISULFIDE INTERCHANGE PROTEIN DSBE"/>
    <property type="match status" value="1"/>
</dbReference>
<dbReference type="InterPro" id="IPR036249">
    <property type="entry name" value="Thioredoxin-like_sf"/>
</dbReference>
<evidence type="ECO:0000256" key="4">
    <source>
        <dbReference type="ARBA" id="ARBA00023284"/>
    </source>
</evidence>
<dbReference type="PROSITE" id="PS51352">
    <property type="entry name" value="THIOREDOXIN_2"/>
    <property type="match status" value="1"/>
</dbReference>
<dbReference type="Proteomes" id="UP000298264">
    <property type="component" value="Unassembled WGS sequence"/>
</dbReference>
<keyword evidence="3" id="KW-1015">Disulfide bond</keyword>
<dbReference type="GO" id="GO:0017004">
    <property type="term" value="P:cytochrome complex assembly"/>
    <property type="evidence" value="ECO:0007669"/>
    <property type="project" value="UniProtKB-KW"/>
</dbReference>
<feature type="domain" description="Thioredoxin" evidence="5">
    <location>
        <begin position="24"/>
        <end position="168"/>
    </location>
</feature>
<proteinExistence type="predicted"/>
<comment type="caution">
    <text evidence="6">The sequence shown here is derived from an EMBL/GenBank/DDBJ whole genome shotgun (WGS) entry which is preliminary data.</text>
</comment>
<dbReference type="PANTHER" id="PTHR42852">
    <property type="entry name" value="THIOL:DISULFIDE INTERCHANGE PROTEIN DSBE"/>
    <property type="match status" value="1"/>
</dbReference>
<organism evidence="6 7">
    <name type="scientific">Leptospira ilyithenensis</name>
    <dbReference type="NCBI Taxonomy" id="2484901"/>
    <lineage>
        <taxon>Bacteria</taxon>
        <taxon>Pseudomonadati</taxon>
        <taxon>Spirochaetota</taxon>
        <taxon>Spirochaetia</taxon>
        <taxon>Leptospirales</taxon>
        <taxon>Leptospiraceae</taxon>
        <taxon>Leptospira</taxon>
    </lineage>
</organism>
<accession>A0A4R9LNJ5</accession>
<evidence type="ECO:0000256" key="1">
    <source>
        <dbReference type="ARBA" id="ARBA00004196"/>
    </source>
</evidence>
<dbReference type="EMBL" id="RQHV01000061">
    <property type="protein sequence ID" value="TGN08239.1"/>
    <property type="molecule type" value="Genomic_DNA"/>
</dbReference>
<evidence type="ECO:0000313" key="7">
    <source>
        <dbReference type="Proteomes" id="UP000298264"/>
    </source>
</evidence>
<evidence type="ECO:0000313" key="6">
    <source>
        <dbReference type="EMBL" id="TGN08239.1"/>
    </source>
</evidence>
<keyword evidence="7" id="KW-1185">Reference proteome</keyword>
<dbReference type="CDD" id="cd02966">
    <property type="entry name" value="TlpA_like_family"/>
    <property type="match status" value="1"/>
</dbReference>
<dbReference type="OrthoDB" id="9809733at2"/>
<comment type="subcellular location">
    <subcellularLocation>
        <location evidence="1">Cell envelope</location>
    </subcellularLocation>
</comment>